<dbReference type="EMBL" id="GGEC01060207">
    <property type="protein sequence ID" value="MBX40691.1"/>
    <property type="molecule type" value="Transcribed_RNA"/>
</dbReference>
<reference evidence="1" key="1">
    <citation type="submission" date="2018-02" db="EMBL/GenBank/DDBJ databases">
        <title>Rhizophora mucronata_Transcriptome.</title>
        <authorList>
            <person name="Meera S.P."/>
            <person name="Sreeshan A."/>
            <person name="Augustine A."/>
        </authorList>
    </citation>
    <scope>NUCLEOTIDE SEQUENCE</scope>
    <source>
        <tissue evidence="1">Leaf</tissue>
    </source>
</reference>
<protein>
    <submittedName>
        <fullName evidence="1">Uncharacterized protein</fullName>
    </submittedName>
</protein>
<name>A0A2P2NDY4_RHIMU</name>
<organism evidence="1">
    <name type="scientific">Rhizophora mucronata</name>
    <name type="common">Asiatic mangrove</name>
    <dbReference type="NCBI Taxonomy" id="61149"/>
    <lineage>
        <taxon>Eukaryota</taxon>
        <taxon>Viridiplantae</taxon>
        <taxon>Streptophyta</taxon>
        <taxon>Embryophyta</taxon>
        <taxon>Tracheophyta</taxon>
        <taxon>Spermatophyta</taxon>
        <taxon>Magnoliopsida</taxon>
        <taxon>eudicotyledons</taxon>
        <taxon>Gunneridae</taxon>
        <taxon>Pentapetalae</taxon>
        <taxon>rosids</taxon>
        <taxon>fabids</taxon>
        <taxon>Malpighiales</taxon>
        <taxon>Rhizophoraceae</taxon>
        <taxon>Rhizophora</taxon>
    </lineage>
</organism>
<dbReference type="AlphaFoldDB" id="A0A2P2NDY4"/>
<proteinExistence type="predicted"/>
<sequence length="33" mass="3929">MENKDDLVFYHLSLIDDSFIVSRVAVIPCIRYR</sequence>
<accession>A0A2P2NDY4</accession>
<evidence type="ECO:0000313" key="1">
    <source>
        <dbReference type="EMBL" id="MBX40691.1"/>
    </source>
</evidence>